<accession>A0AAD5Q8V6</accession>
<organism evidence="1 2">
    <name type="scientific">Pythium insidiosum</name>
    <name type="common">Pythiosis disease agent</name>
    <dbReference type="NCBI Taxonomy" id="114742"/>
    <lineage>
        <taxon>Eukaryota</taxon>
        <taxon>Sar</taxon>
        <taxon>Stramenopiles</taxon>
        <taxon>Oomycota</taxon>
        <taxon>Peronosporomycetes</taxon>
        <taxon>Pythiales</taxon>
        <taxon>Pythiaceae</taxon>
        <taxon>Pythium</taxon>
    </lineage>
</organism>
<protein>
    <submittedName>
        <fullName evidence="1">Uncharacterized protein</fullName>
    </submittedName>
</protein>
<dbReference type="AlphaFoldDB" id="A0AAD5Q8V6"/>
<name>A0AAD5Q8V6_PYTIN</name>
<dbReference type="EMBL" id="JAKCXM010000050">
    <property type="protein sequence ID" value="KAJ0405113.1"/>
    <property type="molecule type" value="Genomic_DNA"/>
</dbReference>
<gene>
    <name evidence="1" type="ORF">P43SY_000524</name>
</gene>
<proteinExistence type="predicted"/>
<evidence type="ECO:0000313" key="1">
    <source>
        <dbReference type="EMBL" id="KAJ0405113.1"/>
    </source>
</evidence>
<sequence length="726" mass="81492">MQQAPAALPSARATRFRATDDPRADISMSRWAFLEQPWYRDWVSAIQPEMVDDRADGTALCRPQFRRLSLYLPWQLSLVQPGRIAKLRQATELSGLMLRRDPEAWRFLKAEPQPWFTAFQLDHLDVEALEPRMNIVMAQQWGNQREQIGALVNCREFLLSSEPSKDAAFREARRKIVAADSNGRLRGWRIPLSIEFQPAHRESAEIMQQYVEEVIAIVQEVQAKARDESDGSYPFHLEAIQLELNYASVGAVGERLGTLMTLGVPVELRFKGSTTGKLVDQMSRMLSALSTLPPCDPVHTFHMDAASLPECAAFCSMARSSSLFRRVVTRNTGATQKHGTYLRWLTAAFFMAAHSPQELVLHGFDATGTDLDHIESMLQSENPAQYLLLKEVPSVLPTVQFVTLEPNTMIETPMRRCWSSAESLLIPTQRRLFAACELSGSLMALVVPGFGICRVRKGDVEVSQAPRHDGSTDVWLAPRAPASNVHVLKIVSFEDGPTQIPRYLELVGARLRVLAVDTWSTNPLHDADLLRICRACPQLVRLAITSGVFSALVGLFRSGACPFLRSLSLCDVLLPKHEFIAFVDELADPSTRASQTLEELEYGVTRRKDPWLEIDEDVVAAILRMLPVNRRLSMLRLPLTSKLPQQRSLLLQHNGELTNARKDPLSMRSKLALLSAVQRLSDADTSAMSSLDSLCMAHIFSFFGRRLRRCVVVDRPELEGADFSLW</sequence>
<dbReference type="Proteomes" id="UP001209570">
    <property type="component" value="Unassembled WGS sequence"/>
</dbReference>
<evidence type="ECO:0000313" key="2">
    <source>
        <dbReference type="Proteomes" id="UP001209570"/>
    </source>
</evidence>
<comment type="caution">
    <text evidence="1">The sequence shown here is derived from an EMBL/GenBank/DDBJ whole genome shotgun (WGS) entry which is preliminary data.</text>
</comment>
<keyword evidence="2" id="KW-1185">Reference proteome</keyword>
<reference evidence="1" key="1">
    <citation type="submission" date="2021-12" db="EMBL/GenBank/DDBJ databases">
        <title>Prjna785345.</title>
        <authorList>
            <person name="Rujirawat T."/>
            <person name="Krajaejun T."/>
        </authorList>
    </citation>
    <scope>NUCLEOTIDE SEQUENCE</scope>
    <source>
        <strain evidence="1">Pi057C3</strain>
    </source>
</reference>